<keyword evidence="2" id="KW-1185">Reference proteome</keyword>
<dbReference type="EMBL" id="FMXB01000020">
    <property type="protein sequence ID" value="SDA67721.1"/>
    <property type="molecule type" value="Genomic_DNA"/>
</dbReference>
<evidence type="ECO:0000313" key="2">
    <source>
        <dbReference type="Proteomes" id="UP000323439"/>
    </source>
</evidence>
<organism evidence="1 2">
    <name type="scientific">Methanobrevibacter millerae</name>
    <dbReference type="NCBI Taxonomy" id="230361"/>
    <lineage>
        <taxon>Archaea</taxon>
        <taxon>Methanobacteriati</taxon>
        <taxon>Methanobacteriota</taxon>
        <taxon>Methanomada group</taxon>
        <taxon>Methanobacteria</taxon>
        <taxon>Methanobacteriales</taxon>
        <taxon>Methanobacteriaceae</taxon>
        <taxon>Methanobrevibacter</taxon>
    </lineage>
</organism>
<accession>A0A1G5XBE0</accession>
<dbReference type="Proteomes" id="UP000323439">
    <property type="component" value="Unassembled WGS sequence"/>
</dbReference>
<proteinExistence type="predicted"/>
<protein>
    <submittedName>
        <fullName evidence="1">Uncharacterized protein</fullName>
    </submittedName>
</protein>
<reference evidence="1 2" key="1">
    <citation type="submission" date="2016-10" db="EMBL/GenBank/DDBJ databases">
        <authorList>
            <person name="Varghese N."/>
            <person name="Submissions S."/>
        </authorList>
    </citation>
    <scope>NUCLEOTIDE SEQUENCE [LARGE SCALE GENOMIC DNA]</scope>
    <source>
        <strain evidence="1 2">DSM 16643</strain>
    </source>
</reference>
<dbReference type="AlphaFoldDB" id="A0A1G5XBE0"/>
<gene>
    <name evidence="1" type="ORF">SAMN02910315_02114</name>
</gene>
<sequence length="91" mass="11568">MIFVIRLLTGRRRLLRKRMYKAPHQRNRANYYYRENKSFTKPFQKEYVNKERIQTKRRPKREVMSGFKMSYRYKYYRDELIEEDEEEITDS</sequence>
<name>A0A1G5XBE0_9EURY</name>
<evidence type="ECO:0000313" key="1">
    <source>
        <dbReference type="EMBL" id="SDA67721.1"/>
    </source>
</evidence>